<name>A0ABW3VF23_9PSEU</name>
<evidence type="ECO:0000313" key="1">
    <source>
        <dbReference type="EMBL" id="MFD1233866.1"/>
    </source>
</evidence>
<dbReference type="RefSeq" id="WP_339122654.1">
    <property type="nucleotide sequence ID" value="NZ_BAABKS010000013.1"/>
</dbReference>
<accession>A0ABW3VF23</accession>
<dbReference type="EMBL" id="JBHTMB010000088">
    <property type="protein sequence ID" value="MFD1233866.1"/>
    <property type="molecule type" value="Genomic_DNA"/>
</dbReference>
<dbReference type="Proteomes" id="UP001597182">
    <property type="component" value="Unassembled WGS sequence"/>
</dbReference>
<reference evidence="2" key="1">
    <citation type="journal article" date="2019" name="Int. J. Syst. Evol. Microbiol.">
        <title>The Global Catalogue of Microorganisms (GCM) 10K type strain sequencing project: providing services to taxonomists for standard genome sequencing and annotation.</title>
        <authorList>
            <consortium name="The Broad Institute Genomics Platform"/>
            <consortium name="The Broad Institute Genome Sequencing Center for Infectious Disease"/>
            <person name="Wu L."/>
            <person name="Ma J."/>
        </authorList>
    </citation>
    <scope>NUCLEOTIDE SEQUENCE [LARGE SCALE GENOMIC DNA]</scope>
    <source>
        <strain evidence="2">CCUG 49018</strain>
    </source>
</reference>
<comment type="caution">
    <text evidence="1">The sequence shown here is derived from an EMBL/GenBank/DDBJ whole genome shotgun (WGS) entry which is preliminary data.</text>
</comment>
<sequence length="205" mass="21798">MGTSMSATRRSLHGVAELLLAGPQYRSHGTIRLKVTPGGFGQVAGSLRVQGSHLVWEDDQIPLSGSIRDLALWAGVEPGAPEGLYSDGSGVDVDEHLAVDPADADAIASWFAVGDAALRTLVAPGEDPVLWPEHLDLAVTVDRVNYGVSAGDASLPEPYAYVGPWERREGEFWNAPFGAFRPASDLADPEALYEFFRAGRAAAND</sequence>
<gene>
    <name evidence="1" type="ORF">ACFQ34_11280</name>
</gene>
<organism evidence="1 2">
    <name type="scientific">Pseudonocardia benzenivorans</name>
    <dbReference type="NCBI Taxonomy" id="228005"/>
    <lineage>
        <taxon>Bacteria</taxon>
        <taxon>Bacillati</taxon>
        <taxon>Actinomycetota</taxon>
        <taxon>Actinomycetes</taxon>
        <taxon>Pseudonocardiales</taxon>
        <taxon>Pseudonocardiaceae</taxon>
        <taxon>Pseudonocardia</taxon>
    </lineage>
</organism>
<keyword evidence="2" id="KW-1185">Reference proteome</keyword>
<proteinExistence type="predicted"/>
<protein>
    <submittedName>
        <fullName evidence="1">Uncharacterized protein</fullName>
    </submittedName>
</protein>
<evidence type="ECO:0000313" key="2">
    <source>
        <dbReference type="Proteomes" id="UP001597182"/>
    </source>
</evidence>